<dbReference type="AlphaFoldDB" id="E8QZ41"/>
<dbReference type="eggNOG" id="COG0451">
    <property type="taxonomic scope" value="Bacteria"/>
</dbReference>
<dbReference type="InParanoid" id="E8QZ41"/>
<feature type="region of interest" description="Disordered" evidence="1">
    <location>
        <begin position="336"/>
        <end position="364"/>
    </location>
</feature>
<dbReference type="Pfam" id="PF01370">
    <property type="entry name" value="Epimerase"/>
    <property type="match status" value="1"/>
</dbReference>
<dbReference type="InterPro" id="IPR051783">
    <property type="entry name" value="NAD(P)-dependent_oxidoreduct"/>
</dbReference>
<feature type="domain" description="NAD-dependent epimerase/dehydratase" evidence="2">
    <location>
        <begin position="16"/>
        <end position="239"/>
    </location>
</feature>
<dbReference type="Proteomes" id="UP000008631">
    <property type="component" value="Chromosome"/>
</dbReference>
<dbReference type="PANTHER" id="PTHR48079:SF6">
    <property type="entry name" value="NAD(P)-BINDING DOMAIN-CONTAINING PROTEIN-RELATED"/>
    <property type="match status" value="1"/>
</dbReference>
<dbReference type="InterPro" id="IPR001509">
    <property type="entry name" value="Epimerase_deHydtase"/>
</dbReference>
<protein>
    <submittedName>
        <fullName evidence="3">NAD-dependent epimerase/dehydratase</fullName>
    </submittedName>
</protein>
<keyword evidence="4" id="KW-1185">Reference proteome</keyword>
<reference evidence="3 4" key="2">
    <citation type="journal article" date="2011" name="Stand. Genomic Sci.">
        <title>Complete genome sequence of Isosphaera pallida type strain (IS1B).</title>
        <authorList>
            <consortium name="US DOE Joint Genome Institute (JGI-PGF)"/>
            <person name="Goker M."/>
            <person name="Cleland D."/>
            <person name="Saunders E."/>
            <person name="Lapidus A."/>
            <person name="Nolan M."/>
            <person name="Lucas S."/>
            <person name="Hammon N."/>
            <person name="Deshpande S."/>
            <person name="Cheng J.F."/>
            <person name="Tapia R."/>
            <person name="Han C."/>
            <person name="Goodwin L."/>
            <person name="Pitluck S."/>
            <person name="Liolios K."/>
            <person name="Pagani I."/>
            <person name="Ivanova N."/>
            <person name="Mavromatis K."/>
            <person name="Pati A."/>
            <person name="Chen A."/>
            <person name="Palaniappan K."/>
            <person name="Land M."/>
            <person name="Hauser L."/>
            <person name="Chang Y.J."/>
            <person name="Jeffries C.D."/>
            <person name="Detter J.C."/>
            <person name="Beck B."/>
            <person name="Woyke T."/>
            <person name="Bristow J."/>
            <person name="Eisen J.A."/>
            <person name="Markowitz V."/>
            <person name="Hugenholtz P."/>
            <person name="Kyrpides N.C."/>
            <person name="Klenk H.P."/>
        </authorList>
    </citation>
    <scope>NUCLEOTIDE SEQUENCE [LARGE SCALE GENOMIC DNA]</scope>
    <source>
        <strain evidence="4">ATCC 43644 / DSM 9630 / IS1B</strain>
    </source>
</reference>
<dbReference type="KEGG" id="ipa:Isop_2613"/>
<evidence type="ECO:0000259" key="2">
    <source>
        <dbReference type="Pfam" id="PF01370"/>
    </source>
</evidence>
<dbReference type="Gene3D" id="3.40.50.720">
    <property type="entry name" value="NAD(P)-binding Rossmann-like Domain"/>
    <property type="match status" value="1"/>
</dbReference>
<reference key="1">
    <citation type="submission" date="2010-11" db="EMBL/GenBank/DDBJ databases">
        <title>The complete sequence of chromosome of Isophaera pallida ATCC 43644.</title>
        <authorList>
            <consortium name="US DOE Joint Genome Institute (JGI-PGF)"/>
            <person name="Lucas S."/>
            <person name="Copeland A."/>
            <person name="Lapidus A."/>
            <person name="Bruce D."/>
            <person name="Goodwin L."/>
            <person name="Pitluck S."/>
            <person name="Kyrpides N."/>
            <person name="Mavromatis K."/>
            <person name="Pagani I."/>
            <person name="Ivanova N."/>
            <person name="Saunders E."/>
            <person name="Brettin T."/>
            <person name="Detter J.C."/>
            <person name="Han C."/>
            <person name="Tapia R."/>
            <person name="Land M."/>
            <person name="Hauser L."/>
            <person name="Markowitz V."/>
            <person name="Cheng J.-F."/>
            <person name="Hugenholtz P."/>
            <person name="Woyke T."/>
            <person name="Wu D."/>
            <person name="Eisen J.A."/>
        </authorList>
    </citation>
    <scope>NUCLEOTIDE SEQUENCE</scope>
    <source>
        <strain>ATCC 43644</strain>
    </source>
</reference>
<proteinExistence type="predicted"/>
<dbReference type="RefSeq" id="WP_013565471.1">
    <property type="nucleotide sequence ID" value="NC_014962.1"/>
</dbReference>
<dbReference type="STRING" id="575540.Isop_2613"/>
<evidence type="ECO:0000313" key="4">
    <source>
        <dbReference type="Proteomes" id="UP000008631"/>
    </source>
</evidence>
<feature type="compositionally biased region" description="Low complexity" evidence="1">
    <location>
        <begin position="352"/>
        <end position="364"/>
    </location>
</feature>
<accession>E8QZ41</accession>
<name>E8QZ41_ISOPI</name>
<dbReference type="InterPro" id="IPR036291">
    <property type="entry name" value="NAD(P)-bd_dom_sf"/>
</dbReference>
<evidence type="ECO:0000256" key="1">
    <source>
        <dbReference type="SAM" id="MobiDB-lite"/>
    </source>
</evidence>
<sequence length="364" mass="40052">MNDSPGMEDVRRLTLFVTGGTGLVGSHVVESAVSKNHHVKALVRQGSDTRLLERWGVELIRGDLEDAEALREGCRGADVVVNAAAKVGDWGPLDEFRRLNVHALKFLLDAAVEEKVKRFVHVSSLGVYEGRDHFGTDETVPPAIHALDGYTRSKIEAEDLVMSYVKEKGLAATVVRPGFIYGERDRTVIPKLLKALRDGKFWYLGSGEQALNCVYVKNLVHAIERAAEVPEAVGEIFNITDGQPVSKKRFVTKVAELAGITPPRRKLPRRLAYLAAVLLERRAKRLGLTDPPLINKARYKFLGLHLDFSIAKAQRILDYRPPYDFDTAMTATMNDLAPKPVSENGAQSQTQVTANPAVPAATAP</sequence>
<dbReference type="GO" id="GO:0004029">
    <property type="term" value="F:aldehyde dehydrogenase (NAD+) activity"/>
    <property type="evidence" value="ECO:0007669"/>
    <property type="project" value="TreeGrafter"/>
</dbReference>
<dbReference type="PANTHER" id="PTHR48079">
    <property type="entry name" value="PROTEIN YEEZ"/>
    <property type="match status" value="1"/>
</dbReference>
<dbReference type="GO" id="GO:0005737">
    <property type="term" value="C:cytoplasm"/>
    <property type="evidence" value="ECO:0007669"/>
    <property type="project" value="TreeGrafter"/>
</dbReference>
<organism evidence="3 4">
    <name type="scientific">Isosphaera pallida (strain ATCC 43644 / DSM 9630 / IS1B)</name>
    <dbReference type="NCBI Taxonomy" id="575540"/>
    <lineage>
        <taxon>Bacteria</taxon>
        <taxon>Pseudomonadati</taxon>
        <taxon>Planctomycetota</taxon>
        <taxon>Planctomycetia</taxon>
        <taxon>Isosphaerales</taxon>
        <taxon>Isosphaeraceae</taxon>
        <taxon>Isosphaera</taxon>
    </lineage>
</organism>
<evidence type="ECO:0000313" key="3">
    <source>
        <dbReference type="EMBL" id="ADV63183.1"/>
    </source>
</evidence>
<dbReference type="EMBL" id="CP002353">
    <property type="protein sequence ID" value="ADV63183.1"/>
    <property type="molecule type" value="Genomic_DNA"/>
</dbReference>
<gene>
    <name evidence="3" type="ordered locus">Isop_2613</name>
</gene>
<dbReference type="HOGENOM" id="CLU_007383_6_1_0"/>
<dbReference type="SUPFAM" id="SSF51735">
    <property type="entry name" value="NAD(P)-binding Rossmann-fold domains"/>
    <property type="match status" value="1"/>
</dbReference>